<evidence type="ECO:0000256" key="1">
    <source>
        <dbReference type="SAM" id="Phobius"/>
    </source>
</evidence>
<reference evidence="2" key="2">
    <citation type="submission" date="2020-09" db="EMBL/GenBank/DDBJ databases">
        <authorList>
            <person name="Sun Q."/>
            <person name="Ohkuma M."/>
        </authorList>
    </citation>
    <scope>NUCLEOTIDE SEQUENCE</scope>
    <source>
        <strain evidence="2">JCM 4391</strain>
    </source>
</reference>
<dbReference type="Proteomes" id="UP000636661">
    <property type="component" value="Unassembled WGS sequence"/>
</dbReference>
<evidence type="ECO:0000313" key="2">
    <source>
        <dbReference type="EMBL" id="GGU62423.1"/>
    </source>
</evidence>
<protein>
    <submittedName>
        <fullName evidence="2">Uncharacterized protein</fullName>
    </submittedName>
</protein>
<dbReference type="EMBL" id="BMTP01000020">
    <property type="protein sequence ID" value="GGU62423.1"/>
    <property type="molecule type" value="Genomic_DNA"/>
</dbReference>
<sequence>MSRLPTTPITVFHGLLLGAVAAALTTGLLRLILGHWPPPLTACLTTNAVIYCTSWLINFRRIRQQQRLKALYDQPAHGEGT</sequence>
<keyword evidence="1" id="KW-1133">Transmembrane helix</keyword>
<dbReference type="RefSeq" id="WP_189554330.1">
    <property type="nucleotide sequence ID" value="NZ_BMTP01000020.1"/>
</dbReference>
<comment type="caution">
    <text evidence="2">The sequence shown here is derived from an EMBL/GenBank/DDBJ whole genome shotgun (WGS) entry which is preliminary data.</text>
</comment>
<name>A0A918M7X1_9ACTN</name>
<keyword evidence="3" id="KW-1185">Reference proteome</keyword>
<feature type="transmembrane region" description="Helical" evidence="1">
    <location>
        <begin position="39"/>
        <end position="59"/>
    </location>
</feature>
<proteinExistence type="predicted"/>
<keyword evidence="1" id="KW-0812">Transmembrane</keyword>
<feature type="transmembrane region" description="Helical" evidence="1">
    <location>
        <begin position="12"/>
        <end position="33"/>
    </location>
</feature>
<reference evidence="2" key="1">
    <citation type="journal article" date="2014" name="Int. J. Syst. Evol. Microbiol.">
        <title>Complete genome sequence of Corynebacterium casei LMG S-19264T (=DSM 44701T), isolated from a smear-ripened cheese.</title>
        <authorList>
            <consortium name="US DOE Joint Genome Institute (JGI-PGF)"/>
            <person name="Walter F."/>
            <person name="Albersmeier A."/>
            <person name="Kalinowski J."/>
            <person name="Ruckert C."/>
        </authorList>
    </citation>
    <scope>NUCLEOTIDE SEQUENCE</scope>
    <source>
        <strain evidence="2">JCM 4391</strain>
    </source>
</reference>
<dbReference type="AlphaFoldDB" id="A0A918M7X1"/>
<evidence type="ECO:0000313" key="3">
    <source>
        <dbReference type="Proteomes" id="UP000636661"/>
    </source>
</evidence>
<accession>A0A918M7X1</accession>
<gene>
    <name evidence="2" type="ORF">GCM10010274_59010</name>
</gene>
<keyword evidence="1" id="KW-0472">Membrane</keyword>
<organism evidence="2 3">
    <name type="scientific">Streptomyces lavendofoliae</name>
    <dbReference type="NCBI Taxonomy" id="67314"/>
    <lineage>
        <taxon>Bacteria</taxon>
        <taxon>Bacillati</taxon>
        <taxon>Actinomycetota</taxon>
        <taxon>Actinomycetes</taxon>
        <taxon>Kitasatosporales</taxon>
        <taxon>Streptomycetaceae</taxon>
        <taxon>Streptomyces</taxon>
    </lineage>
</organism>